<dbReference type="Proteomes" id="UP000001382">
    <property type="component" value="Chromosome"/>
</dbReference>
<reference evidence="2" key="2">
    <citation type="submission" date="2010-01" db="EMBL/GenBank/DDBJ databases">
        <title>The complete genome of Geodermatophilus obscurus DSM 43160.</title>
        <authorList>
            <consortium name="US DOE Joint Genome Institute (JGI-PGF)"/>
            <person name="Lucas S."/>
            <person name="Copeland A."/>
            <person name="Lapidus A."/>
            <person name="Glavina del Rio T."/>
            <person name="Dalin E."/>
            <person name="Tice H."/>
            <person name="Bruce D."/>
            <person name="Goodwin L."/>
            <person name="Pitluck S."/>
            <person name="Kyrpides N."/>
            <person name="Mavromatis K."/>
            <person name="Ivanova N."/>
            <person name="Munk A.C."/>
            <person name="Brettin T."/>
            <person name="Detter J.C."/>
            <person name="Han C."/>
            <person name="Larimer F."/>
            <person name="Land M."/>
            <person name="Hauser L."/>
            <person name="Markowitz V."/>
            <person name="Cheng J.-F."/>
            <person name="Hugenholtz P."/>
            <person name="Woyke T."/>
            <person name="Wu D."/>
            <person name="Jando M."/>
            <person name="Schneider S."/>
            <person name="Klenk H.-P."/>
            <person name="Eisen J.A."/>
        </authorList>
    </citation>
    <scope>NUCLEOTIDE SEQUENCE [LARGE SCALE GENOMIC DNA]</scope>
    <source>
        <strain evidence="2">ATCC 25078 / DSM 43160 / JCM 3152 / KCC A-0152 / KCTC 9177 / NBRC 13315 / NRRL B-3577 / G-20</strain>
    </source>
</reference>
<dbReference type="AlphaFoldDB" id="D2SC55"/>
<name>D2SC55_GEOOG</name>
<dbReference type="OrthoDB" id="5195710at2"/>
<gene>
    <name evidence="1" type="ordered locus">Gobs_1494</name>
</gene>
<proteinExistence type="predicted"/>
<dbReference type="KEGG" id="gob:Gobs_1494"/>
<dbReference type="HOGENOM" id="CLU_2879470_0_0_11"/>
<dbReference type="RefSeq" id="WP_012947663.1">
    <property type="nucleotide sequence ID" value="NC_013757.1"/>
</dbReference>
<reference evidence="1 2" key="1">
    <citation type="journal article" date="2010" name="Stand. Genomic Sci.">
        <title>Complete genome sequence of Geodermatophilus obscurus type strain (G-20).</title>
        <authorList>
            <person name="Ivanova N."/>
            <person name="Sikorski J."/>
            <person name="Jando M."/>
            <person name="Munk C."/>
            <person name="Lapidus A."/>
            <person name="Glavina Del Rio T."/>
            <person name="Copeland A."/>
            <person name="Tice H."/>
            <person name="Cheng J.-F."/>
            <person name="Lucas S."/>
            <person name="Chen F."/>
            <person name="Nolan M."/>
            <person name="Bruce D."/>
            <person name="Goodwin L."/>
            <person name="Pitluck S."/>
            <person name="Mavromatis K."/>
            <person name="Mikhailova N."/>
            <person name="Pati A."/>
            <person name="Chen A."/>
            <person name="Palaniappan K."/>
            <person name="Land M."/>
            <person name="Hauser L."/>
            <person name="Chang Y.-J."/>
            <person name="Jeffries C.D."/>
            <person name="Meincke L."/>
            <person name="Brettin T."/>
            <person name="Detter J.C."/>
            <person name="Detter J.C."/>
            <person name="Rohde M."/>
            <person name="Goeker M."/>
            <person name="Bristow J."/>
            <person name="Eisen J.A."/>
            <person name="Markowitz V."/>
            <person name="Hugenholtz P."/>
            <person name="Kyrpides N.C."/>
            <person name="Klenk H.-P."/>
        </authorList>
    </citation>
    <scope>NUCLEOTIDE SEQUENCE [LARGE SCALE GENOMIC DNA]</scope>
    <source>
        <strain evidence="2">ATCC 25078 / DSM 43160 / JCM 3152 / KCC A-0152 / KCTC 9177 / NBRC 13315 / NRRL B-3577 / G-20</strain>
    </source>
</reference>
<evidence type="ECO:0000313" key="2">
    <source>
        <dbReference type="Proteomes" id="UP000001382"/>
    </source>
</evidence>
<accession>D2SC55</accession>
<keyword evidence="2" id="KW-1185">Reference proteome</keyword>
<evidence type="ECO:0000313" key="1">
    <source>
        <dbReference type="EMBL" id="ADB74223.1"/>
    </source>
</evidence>
<dbReference type="EMBL" id="CP001867">
    <property type="protein sequence ID" value="ADB74223.1"/>
    <property type="molecule type" value="Genomic_DNA"/>
</dbReference>
<organism evidence="1 2">
    <name type="scientific">Geodermatophilus obscurus (strain ATCC 25078 / DSM 43160 / JCM 3152 / CCUG 61914 / KCC A-0152 / KCTC 9177 / NBRC 13315 / NRRL B-3577 / G-20)</name>
    <dbReference type="NCBI Taxonomy" id="526225"/>
    <lineage>
        <taxon>Bacteria</taxon>
        <taxon>Bacillati</taxon>
        <taxon>Actinomycetota</taxon>
        <taxon>Actinomycetes</taxon>
        <taxon>Geodermatophilales</taxon>
        <taxon>Geodermatophilaceae</taxon>
        <taxon>Geodermatophilus</taxon>
    </lineage>
</organism>
<sequence length="63" mass="7748">MTIRRFTDADRQDIRDAAEERRVLDELYRKDWARTISSEETDERIAYHWEIMGTLQIDPYRRS</sequence>
<protein>
    <submittedName>
        <fullName evidence="1">Uncharacterized protein</fullName>
    </submittedName>
</protein>